<reference evidence="1" key="1">
    <citation type="submission" date="2022-06" db="EMBL/GenBank/DDBJ databases">
        <authorList>
            <person name="Legras J.-L."/>
            <person name="Devillers H."/>
            <person name="Grondin C."/>
        </authorList>
    </citation>
    <scope>NUCLEOTIDE SEQUENCE</scope>
    <source>
        <strain evidence="1">CLIB 1444</strain>
    </source>
</reference>
<evidence type="ECO:0000313" key="1">
    <source>
        <dbReference type="EMBL" id="CAH6718664.1"/>
    </source>
</evidence>
<protein>
    <submittedName>
        <fullName evidence="1">Vacuolar v-SNARE Nyv1p</fullName>
    </submittedName>
</protein>
<evidence type="ECO:0000313" key="2">
    <source>
        <dbReference type="Proteomes" id="UP001152531"/>
    </source>
</evidence>
<keyword evidence="2" id="KW-1185">Reference proteome</keyword>
<accession>A0ACA9Y133</accession>
<dbReference type="EMBL" id="CALSDN010000001">
    <property type="protein sequence ID" value="CAH6718664.1"/>
    <property type="molecule type" value="Genomic_DNA"/>
</dbReference>
<sequence length="278" mass="31682">MNKNDVQKHLIHTTLTKNSTTLYSCENFQLIHAINNVNCSEIVAEELGLINSSKTLVGSIPVTNSGTNFDLCIYFMKKQVNNSDGSNDLITVISIAHANINKVLVLSVLKKIMDKYIEFKQDIENNNDNDKVRSKLGEFKLYMNQIIKFEELNYSTNQKVYNYGSVDDGDEESNGGEVINPRNLVLVNEDVEEVRQLMLDNISKLMNRGDKINLLVDQTDRLTTSASVFQKRAQVIRRRMWLSTSKFYILVALGGLLVLYFLASFTCGFPFFDRCVHR</sequence>
<dbReference type="Proteomes" id="UP001152531">
    <property type="component" value="Unassembled WGS sequence"/>
</dbReference>
<comment type="caution">
    <text evidence="1">The sequence shown here is derived from an EMBL/GenBank/DDBJ whole genome shotgun (WGS) entry which is preliminary data.</text>
</comment>
<organism evidence="1 2">
    <name type="scientific">[Candida] jaroonii</name>
    <dbReference type="NCBI Taxonomy" id="467808"/>
    <lineage>
        <taxon>Eukaryota</taxon>
        <taxon>Fungi</taxon>
        <taxon>Dikarya</taxon>
        <taxon>Ascomycota</taxon>
        <taxon>Saccharomycotina</taxon>
        <taxon>Pichiomycetes</taxon>
        <taxon>Debaryomycetaceae</taxon>
        <taxon>Yamadazyma</taxon>
    </lineage>
</organism>
<proteinExistence type="predicted"/>
<name>A0ACA9Y133_9ASCO</name>
<gene>
    <name evidence="1" type="ORF">CLIB1444_01S11804</name>
</gene>